<evidence type="ECO:0000313" key="2">
    <source>
        <dbReference type="EMBL" id="OUQ35883.1"/>
    </source>
</evidence>
<dbReference type="GO" id="GO:1901135">
    <property type="term" value="P:carbohydrate derivative metabolic process"/>
    <property type="evidence" value="ECO:0007669"/>
    <property type="project" value="InterPro"/>
</dbReference>
<dbReference type="RefSeq" id="WP_087357182.1">
    <property type="nucleotide sequence ID" value="NZ_NFLJ01000005.1"/>
</dbReference>
<dbReference type="GO" id="GO:0097367">
    <property type="term" value="F:carbohydrate derivative binding"/>
    <property type="evidence" value="ECO:0007669"/>
    <property type="project" value="InterPro"/>
</dbReference>
<evidence type="ECO:0000313" key="3">
    <source>
        <dbReference type="Proteomes" id="UP000195305"/>
    </source>
</evidence>
<dbReference type="InterPro" id="IPR001347">
    <property type="entry name" value="SIS_dom"/>
</dbReference>
<comment type="caution">
    <text evidence="2">The sequence shown here is derived from an EMBL/GenBank/DDBJ whole genome shotgun (WGS) entry which is preliminary data.</text>
</comment>
<feature type="domain" description="SIS" evidence="1">
    <location>
        <begin position="116"/>
        <end position="250"/>
    </location>
</feature>
<dbReference type="Gene3D" id="3.40.50.10490">
    <property type="entry name" value="Glucose-6-phosphate isomerase like protein, domain 1"/>
    <property type="match status" value="1"/>
</dbReference>
<dbReference type="Proteomes" id="UP000195305">
    <property type="component" value="Unassembled WGS sequence"/>
</dbReference>
<organism evidence="2 3">
    <name type="scientific">Massilimicrobiota timonensis</name>
    <dbReference type="NCBI Taxonomy" id="1776392"/>
    <lineage>
        <taxon>Bacteria</taxon>
        <taxon>Bacillati</taxon>
        <taxon>Bacillota</taxon>
        <taxon>Erysipelotrichia</taxon>
        <taxon>Erysipelotrichales</taxon>
        <taxon>Erysipelotrichaceae</taxon>
        <taxon>Massilimicrobiota</taxon>
    </lineage>
</organism>
<gene>
    <name evidence="2" type="ORF">B5E75_02300</name>
</gene>
<dbReference type="InterPro" id="IPR046348">
    <property type="entry name" value="SIS_dom_sf"/>
</dbReference>
<dbReference type="PROSITE" id="PS51464">
    <property type="entry name" value="SIS"/>
    <property type="match status" value="1"/>
</dbReference>
<sequence>MEILISRILKYLNGCLDDDYMYRIGSFVVKNYHQICCYDFSKFIAKAHCTQEEALSFFKHLGLHSYEEFHEQMNLDKQLRLDQIKARMLHTHVDKFLSHLNIKFSKEEFLNTIDEICDLIFQKKRVVIVGALYPSSIAVDFQTDLITLGKEVIEYHHFDKSFQFNEDDVVLFITATGRTMEYNAKKMVKQNLCDAYVVLVTQNMKYIQFENVCPDYVVHVLGTFDGLEFSYQTMMILDLMRIRYYEKFYLEEE</sequence>
<evidence type="ECO:0000259" key="1">
    <source>
        <dbReference type="PROSITE" id="PS51464"/>
    </source>
</evidence>
<keyword evidence="3" id="KW-1185">Reference proteome</keyword>
<protein>
    <recommendedName>
        <fullName evidence="1">SIS domain-containing protein</fullName>
    </recommendedName>
</protein>
<accession>A0A1Y4T4M8</accession>
<dbReference type="OrthoDB" id="1649815at2"/>
<reference evidence="2 3" key="1">
    <citation type="journal article" date="2018" name="BMC Genomics">
        <title>Whole genome sequencing and function prediction of 133 gut anaerobes isolated from chicken caecum in pure cultures.</title>
        <authorList>
            <person name="Medvecky M."/>
            <person name="Cejkova D."/>
            <person name="Polansky O."/>
            <person name="Karasova D."/>
            <person name="Kubasova T."/>
            <person name="Cizek A."/>
            <person name="Rychlik I."/>
        </authorList>
    </citation>
    <scope>NUCLEOTIDE SEQUENCE [LARGE SCALE GENOMIC DNA]</scope>
    <source>
        <strain evidence="2 3">An13</strain>
    </source>
</reference>
<dbReference type="SUPFAM" id="SSF53697">
    <property type="entry name" value="SIS domain"/>
    <property type="match status" value="1"/>
</dbReference>
<dbReference type="AlphaFoldDB" id="A0A1Y4T4M8"/>
<name>A0A1Y4T4M8_9FIRM</name>
<proteinExistence type="predicted"/>
<dbReference type="EMBL" id="NFLJ01000005">
    <property type="protein sequence ID" value="OUQ35883.1"/>
    <property type="molecule type" value="Genomic_DNA"/>
</dbReference>